<evidence type="ECO:0000313" key="3">
    <source>
        <dbReference type="Proteomes" id="UP000054270"/>
    </source>
</evidence>
<gene>
    <name evidence="2" type="ORF">HYPSUDRAFT_34285</name>
</gene>
<organism evidence="2 3">
    <name type="scientific">Hypholoma sublateritium (strain FD-334 SS-4)</name>
    <dbReference type="NCBI Taxonomy" id="945553"/>
    <lineage>
        <taxon>Eukaryota</taxon>
        <taxon>Fungi</taxon>
        <taxon>Dikarya</taxon>
        <taxon>Basidiomycota</taxon>
        <taxon>Agaricomycotina</taxon>
        <taxon>Agaricomycetes</taxon>
        <taxon>Agaricomycetidae</taxon>
        <taxon>Agaricales</taxon>
        <taxon>Agaricineae</taxon>
        <taxon>Strophariaceae</taxon>
        <taxon>Hypholoma</taxon>
    </lineage>
</organism>
<proteinExistence type="predicted"/>
<dbReference type="AlphaFoldDB" id="A0A0D2Q8H7"/>
<sequence>MEDSSLGHGGLHPIRPPASFSTSSLDIKLLVRTHCMQSLLSESVTLDSLSSIAPDSPPDFPPTKPSTFTFVGLGDHLKLFSTSVNQFTDVQAKSTTMISIPTLPRLKCMFKECLSIKKWAENSIGWQAPGHNPWMSTQTYVSRDWIPEGSSFSPEGFSIALFKARHRCNDLHPSPCFVPSTGSPPEEGPSLESCPQDNLKFDAELESSRISQFEDLSRDVSHISNLNRTANKLSLPALVVSDSHFTFPIPFESTSSIVGDTSGTLARRRGREVPPRLFLGQRETTSDLPYPDIPSAFWGLSSLETPHERYHLDLGNTATLRLEDMINNLRLQCLTLGPQTPPADPSWNSRSPVSVPSSPAKIPKLSMIGNSGRKDQPLSQTSINELKVVSPEARSASIARSVGVKTFPRPRKPSISRPRPLELCAETSTKDVPDIPKVISQAMTFPASAARLGNLSIRVRTGIKTERKLRSAMAKPSMFPTKRIHKTVRFAVVPNVTEEDCVPGHDNRKAEGTSDGLHYAESSRENNHNVMSSTSQKSPLQRSTSWTPKPLWKDLRRTRSVTSNQPRSHSSIVLMSGLFADSGDIDVEVRNGNDVARSTSSLGRHSLSRIIKGPIFMNRDSRRATIEMSGHGVDENAVRRESQSHPDRKRKSRMPIPLRNILTRFK</sequence>
<keyword evidence="3" id="KW-1185">Reference proteome</keyword>
<feature type="compositionally biased region" description="Low complexity" evidence="1">
    <location>
        <begin position="345"/>
        <end position="359"/>
    </location>
</feature>
<feature type="compositionally biased region" description="Basic and acidic residues" evidence="1">
    <location>
        <begin position="632"/>
        <end position="646"/>
    </location>
</feature>
<evidence type="ECO:0000256" key="1">
    <source>
        <dbReference type="SAM" id="MobiDB-lite"/>
    </source>
</evidence>
<feature type="region of interest" description="Disordered" evidence="1">
    <location>
        <begin position="628"/>
        <end position="666"/>
    </location>
</feature>
<feature type="compositionally biased region" description="Polar residues" evidence="1">
    <location>
        <begin position="528"/>
        <end position="547"/>
    </location>
</feature>
<protein>
    <submittedName>
        <fullName evidence="2">Uncharacterized protein</fullName>
    </submittedName>
</protein>
<dbReference type="OrthoDB" id="2646484at2759"/>
<feature type="region of interest" description="Disordered" evidence="1">
    <location>
        <begin position="519"/>
        <end position="551"/>
    </location>
</feature>
<name>A0A0D2Q8H7_HYPSF</name>
<accession>A0A0D2Q8H7</accession>
<feature type="region of interest" description="Disordered" evidence="1">
    <location>
        <begin position="340"/>
        <end position="360"/>
    </location>
</feature>
<evidence type="ECO:0000313" key="2">
    <source>
        <dbReference type="EMBL" id="KJA28015.1"/>
    </source>
</evidence>
<dbReference type="EMBL" id="KN817522">
    <property type="protein sequence ID" value="KJA28015.1"/>
    <property type="molecule type" value="Genomic_DNA"/>
</dbReference>
<reference evidence="3" key="1">
    <citation type="submission" date="2014-04" db="EMBL/GenBank/DDBJ databases">
        <title>Evolutionary Origins and Diversification of the Mycorrhizal Mutualists.</title>
        <authorList>
            <consortium name="DOE Joint Genome Institute"/>
            <consortium name="Mycorrhizal Genomics Consortium"/>
            <person name="Kohler A."/>
            <person name="Kuo A."/>
            <person name="Nagy L.G."/>
            <person name="Floudas D."/>
            <person name="Copeland A."/>
            <person name="Barry K.W."/>
            <person name="Cichocki N."/>
            <person name="Veneault-Fourrey C."/>
            <person name="LaButti K."/>
            <person name="Lindquist E.A."/>
            <person name="Lipzen A."/>
            <person name="Lundell T."/>
            <person name="Morin E."/>
            <person name="Murat C."/>
            <person name="Riley R."/>
            <person name="Ohm R."/>
            <person name="Sun H."/>
            <person name="Tunlid A."/>
            <person name="Henrissat B."/>
            <person name="Grigoriev I.V."/>
            <person name="Hibbett D.S."/>
            <person name="Martin F."/>
        </authorList>
    </citation>
    <scope>NUCLEOTIDE SEQUENCE [LARGE SCALE GENOMIC DNA]</scope>
    <source>
        <strain evidence="3">FD-334 SS-4</strain>
    </source>
</reference>
<dbReference type="Proteomes" id="UP000054270">
    <property type="component" value="Unassembled WGS sequence"/>
</dbReference>